<organism evidence="7 8">
    <name type="scientific">Plesiomonas shigelloides</name>
    <name type="common">Aeromonas shigelloides</name>
    <dbReference type="NCBI Taxonomy" id="703"/>
    <lineage>
        <taxon>Bacteria</taxon>
        <taxon>Pseudomonadati</taxon>
        <taxon>Pseudomonadota</taxon>
        <taxon>Gammaproteobacteria</taxon>
        <taxon>Enterobacterales</taxon>
        <taxon>Enterobacteriaceae</taxon>
        <taxon>Plesiomonas</taxon>
    </lineage>
</organism>
<dbReference type="FunFam" id="1.10.10.10:FF:000001">
    <property type="entry name" value="LysR family transcriptional regulator"/>
    <property type="match status" value="1"/>
</dbReference>
<dbReference type="SUPFAM" id="SSF46785">
    <property type="entry name" value="Winged helix' DNA-binding domain"/>
    <property type="match status" value="1"/>
</dbReference>
<dbReference type="Pfam" id="PF00126">
    <property type="entry name" value="HTH_1"/>
    <property type="match status" value="1"/>
</dbReference>
<evidence type="ECO:0000259" key="6">
    <source>
        <dbReference type="PROSITE" id="PS50931"/>
    </source>
</evidence>
<comment type="caution">
    <text evidence="7">The sequence shown here is derived from an EMBL/GenBank/DDBJ whole genome shotgun (WGS) entry which is preliminary data.</text>
</comment>
<gene>
    <name evidence="7" type="ORF">J2R62_13260</name>
</gene>
<keyword evidence="4" id="KW-0010">Activator</keyword>
<dbReference type="GO" id="GO:0003677">
    <property type="term" value="F:DNA binding"/>
    <property type="evidence" value="ECO:0007669"/>
    <property type="project" value="UniProtKB-KW"/>
</dbReference>
<dbReference type="PROSITE" id="PS50931">
    <property type="entry name" value="HTH_LYSR"/>
    <property type="match status" value="1"/>
</dbReference>
<keyword evidence="3" id="KW-0238">DNA-binding</keyword>
<evidence type="ECO:0000256" key="2">
    <source>
        <dbReference type="ARBA" id="ARBA00023015"/>
    </source>
</evidence>
<dbReference type="RefSeq" id="WP_207542416.1">
    <property type="nucleotide sequence ID" value="NZ_JAFNAA010000015.1"/>
</dbReference>
<dbReference type="CDD" id="cd05466">
    <property type="entry name" value="PBP2_LTTR_substrate"/>
    <property type="match status" value="1"/>
</dbReference>
<sequence>MDYRLLRAFTAVFEEKNMTAAAQRCHVSQPALSASIRQLEEQLNVTLFIRQPKGVALTDEARRLYPSARRLVNELQNLPTLFAQQGGAVSLSVGLMADLGQYWQSQLIAECYAALPGLQLTLLQGCAGDMRIDRDDALCDDDLFFPLLDDAYHLAVSARHPFAQQVREAISAEQSLTLADVPAQEWLACHASASYQRIMGVLSQHSLVLTPKGTTDNHQQLAAMLNAGLGIGLLPQSLLADWPTLLHCPVPELALSRRVGWCYSVEAARNPAVQQIIQHFTHGTATDAEPSEPESLLRC</sequence>
<reference evidence="7" key="1">
    <citation type="submission" date="2021-03" db="EMBL/GenBank/DDBJ databases">
        <title>Plesiomonas shigelloides zfcc0051, isolated from zebrafish feces.</title>
        <authorList>
            <person name="Vanderhoek Z."/>
            <person name="Gaulke C."/>
        </authorList>
    </citation>
    <scope>NUCLEOTIDE SEQUENCE</scope>
    <source>
        <strain evidence="7">Zfcc0051</strain>
    </source>
</reference>
<dbReference type="GO" id="GO:0003700">
    <property type="term" value="F:DNA-binding transcription factor activity"/>
    <property type="evidence" value="ECO:0007669"/>
    <property type="project" value="InterPro"/>
</dbReference>
<dbReference type="PANTHER" id="PTHR30346:SF26">
    <property type="entry name" value="HYDROGEN PEROXIDE-INDUCIBLE GENES ACTIVATOR"/>
    <property type="match status" value="1"/>
</dbReference>
<dbReference type="SUPFAM" id="SSF53850">
    <property type="entry name" value="Periplasmic binding protein-like II"/>
    <property type="match status" value="1"/>
</dbReference>
<proteinExistence type="inferred from homology"/>
<evidence type="ECO:0000313" key="8">
    <source>
        <dbReference type="Proteomes" id="UP000664658"/>
    </source>
</evidence>
<dbReference type="Proteomes" id="UP000664658">
    <property type="component" value="Unassembled WGS sequence"/>
</dbReference>
<comment type="similarity">
    <text evidence="1">Belongs to the LysR transcriptional regulatory family.</text>
</comment>
<accession>A0A8I2B2R0</accession>
<keyword evidence="2" id="KW-0805">Transcription regulation</keyword>
<name>A0A8I2B2R0_PLESH</name>
<dbReference type="PRINTS" id="PR00039">
    <property type="entry name" value="HTHLYSR"/>
</dbReference>
<protein>
    <submittedName>
        <fullName evidence="7">LysR family transcriptional regulator</fullName>
    </submittedName>
</protein>
<dbReference type="InterPro" id="IPR036390">
    <property type="entry name" value="WH_DNA-bd_sf"/>
</dbReference>
<evidence type="ECO:0000256" key="3">
    <source>
        <dbReference type="ARBA" id="ARBA00023125"/>
    </source>
</evidence>
<dbReference type="InterPro" id="IPR005119">
    <property type="entry name" value="LysR_subst-bd"/>
</dbReference>
<dbReference type="AlphaFoldDB" id="A0A8I2B2R0"/>
<evidence type="ECO:0000256" key="5">
    <source>
        <dbReference type="ARBA" id="ARBA00023163"/>
    </source>
</evidence>
<dbReference type="InterPro" id="IPR036388">
    <property type="entry name" value="WH-like_DNA-bd_sf"/>
</dbReference>
<keyword evidence="5" id="KW-0804">Transcription</keyword>
<evidence type="ECO:0000313" key="7">
    <source>
        <dbReference type="EMBL" id="MBO1109164.1"/>
    </source>
</evidence>
<evidence type="ECO:0000256" key="4">
    <source>
        <dbReference type="ARBA" id="ARBA00023159"/>
    </source>
</evidence>
<dbReference type="EMBL" id="JAFNAA010000015">
    <property type="protein sequence ID" value="MBO1109164.1"/>
    <property type="molecule type" value="Genomic_DNA"/>
</dbReference>
<dbReference type="Pfam" id="PF03466">
    <property type="entry name" value="LysR_substrate"/>
    <property type="match status" value="1"/>
</dbReference>
<feature type="domain" description="HTH lysR-type" evidence="6">
    <location>
        <begin position="1"/>
        <end position="58"/>
    </location>
</feature>
<dbReference type="InterPro" id="IPR000847">
    <property type="entry name" value="LysR_HTH_N"/>
</dbReference>
<dbReference type="Gene3D" id="3.40.190.290">
    <property type="match status" value="1"/>
</dbReference>
<dbReference type="GO" id="GO:0032993">
    <property type="term" value="C:protein-DNA complex"/>
    <property type="evidence" value="ECO:0007669"/>
    <property type="project" value="TreeGrafter"/>
</dbReference>
<dbReference type="Gene3D" id="1.10.10.10">
    <property type="entry name" value="Winged helix-like DNA-binding domain superfamily/Winged helix DNA-binding domain"/>
    <property type="match status" value="1"/>
</dbReference>
<evidence type="ECO:0000256" key="1">
    <source>
        <dbReference type="ARBA" id="ARBA00009437"/>
    </source>
</evidence>
<dbReference type="PANTHER" id="PTHR30346">
    <property type="entry name" value="TRANSCRIPTIONAL DUAL REGULATOR HCAR-RELATED"/>
    <property type="match status" value="1"/>
</dbReference>